<sequence>MNWSYLKTDVIGTYSGLIYGEQGDKIAIIGRLNEMIKVLHEKGHTFFIKEDIISQDFINKKQNNEQTIIKKSSKKRI</sequence>
<gene>
    <name evidence="1" type="ORF">UFOVP215_7</name>
</gene>
<protein>
    <submittedName>
        <fullName evidence="1">Uncharacterized protein</fullName>
    </submittedName>
</protein>
<proteinExistence type="predicted"/>
<name>A0A6J7WLU0_9CAUD</name>
<evidence type="ECO:0000313" key="1">
    <source>
        <dbReference type="EMBL" id="CAB5218790.1"/>
    </source>
</evidence>
<reference evidence="1" key="1">
    <citation type="submission" date="2020-05" db="EMBL/GenBank/DDBJ databases">
        <authorList>
            <person name="Chiriac C."/>
            <person name="Salcher M."/>
            <person name="Ghai R."/>
            <person name="Kavagutti S V."/>
        </authorList>
    </citation>
    <scope>NUCLEOTIDE SEQUENCE</scope>
</reference>
<organism evidence="1">
    <name type="scientific">uncultured Caudovirales phage</name>
    <dbReference type="NCBI Taxonomy" id="2100421"/>
    <lineage>
        <taxon>Viruses</taxon>
        <taxon>Duplodnaviria</taxon>
        <taxon>Heunggongvirae</taxon>
        <taxon>Uroviricota</taxon>
        <taxon>Caudoviricetes</taxon>
        <taxon>Peduoviridae</taxon>
        <taxon>Maltschvirus</taxon>
        <taxon>Maltschvirus maltsch</taxon>
    </lineage>
</organism>
<dbReference type="EMBL" id="LR798266">
    <property type="protein sequence ID" value="CAB5218790.1"/>
    <property type="molecule type" value="Genomic_DNA"/>
</dbReference>
<accession>A0A6J7WLU0</accession>